<keyword evidence="5 8" id="KW-1133">Transmembrane helix</keyword>
<dbReference type="GO" id="GO:0043066">
    <property type="term" value="P:negative regulation of apoptotic process"/>
    <property type="evidence" value="ECO:0007669"/>
    <property type="project" value="TreeGrafter"/>
</dbReference>
<name>A0A8C0ZNU7_CASCN</name>
<keyword evidence="7 8" id="KW-0472">Membrane</keyword>
<sequence length="99" mass="11456">IPRIPREPGHGDAHIQETSGNFQSIKFHHECPEADVAAEIGLEEVDGLEMEVIKRQLHALTGRLRILEDQDATWRYKETMLFTLLVSACFANIWLWMRQ</sequence>
<evidence type="ECO:0000256" key="7">
    <source>
        <dbReference type="ARBA" id="ARBA00023136"/>
    </source>
</evidence>
<evidence type="ECO:0000256" key="1">
    <source>
        <dbReference type="ARBA" id="ARBA00004167"/>
    </source>
</evidence>
<keyword evidence="6" id="KW-0496">Mitochondrion</keyword>
<dbReference type="AlphaFoldDB" id="A0A8C0ZNU7"/>
<dbReference type="GO" id="GO:0005741">
    <property type="term" value="C:mitochondrial outer membrane"/>
    <property type="evidence" value="ECO:0007669"/>
    <property type="project" value="UniProtKB-SubCell"/>
</dbReference>
<evidence type="ECO:0000256" key="4">
    <source>
        <dbReference type="ARBA" id="ARBA00022787"/>
    </source>
</evidence>
<dbReference type="PANTHER" id="PTHR21128">
    <property type="entry name" value="FETAL AND ADULT TESTIS-EXPRESSED TRANSCRIPT PROTEIN"/>
    <property type="match status" value="1"/>
</dbReference>
<dbReference type="InterPro" id="IPR039433">
    <property type="entry name" value="Mff-like_dom"/>
</dbReference>
<dbReference type="GO" id="GO:0005783">
    <property type="term" value="C:endoplasmic reticulum"/>
    <property type="evidence" value="ECO:0007669"/>
    <property type="project" value="TreeGrafter"/>
</dbReference>
<keyword evidence="3 8" id="KW-0812">Transmembrane</keyword>
<feature type="domain" description="Mff-like" evidence="9">
    <location>
        <begin position="26"/>
        <end position="98"/>
    </location>
</feature>
<evidence type="ECO:0000313" key="10">
    <source>
        <dbReference type="Ensembl" id="ENSCCNP00000006995.1"/>
    </source>
</evidence>
<comment type="subcellular location">
    <subcellularLocation>
        <location evidence="1">Membrane</location>
        <topology evidence="1">Single-pass membrane protein</topology>
    </subcellularLocation>
    <subcellularLocation>
        <location evidence="2">Mitochondrion outer membrane</location>
    </subcellularLocation>
</comment>
<dbReference type="InterPro" id="IPR039153">
    <property type="entry name" value="FATE1"/>
</dbReference>
<dbReference type="GO" id="GO:0044233">
    <property type="term" value="C:mitochondria-associated endoplasmic reticulum membrane contact site"/>
    <property type="evidence" value="ECO:0007669"/>
    <property type="project" value="TreeGrafter"/>
</dbReference>
<evidence type="ECO:0000256" key="8">
    <source>
        <dbReference type="SAM" id="Phobius"/>
    </source>
</evidence>
<feature type="transmembrane region" description="Helical" evidence="8">
    <location>
        <begin position="79"/>
        <end position="97"/>
    </location>
</feature>
<organism evidence="10">
    <name type="scientific">Castor canadensis</name>
    <name type="common">American beaver</name>
    <dbReference type="NCBI Taxonomy" id="51338"/>
    <lineage>
        <taxon>Eukaryota</taxon>
        <taxon>Metazoa</taxon>
        <taxon>Chordata</taxon>
        <taxon>Craniata</taxon>
        <taxon>Vertebrata</taxon>
        <taxon>Euteleostomi</taxon>
        <taxon>Mammalia</taxon>
        <taxon>Eutheria</taxon>
        <taxon>Euarchontoglires</taxon>
        <taxon>Glires</taxon>
        <taxon>Rodentia</taxon>
        <taxon>Castorimorpha</taxon>
        <taxon>Castoridae</taxon>
        <taxon>Castor</taxon>
    </lineage>
</organism>
<protein>
    <recommendedName>
        <fullName evidence="9">Mff-like domain-containing protein</fullName>
    </recommendedName>
</protein>
<dbReference type="Ensembl" id="ENSCCNT00000009279.1">
    <property type="protein sequence ID" value="ENSCCNP00000006995.1"/>
    <property type="gene ID" value="ENSCCNG00000007490.1"/>
</dbReference>
<evidence type="ECO:0000256" key="5">
    <source>
        <dbReference type="ARBA" id="ARBA00022989"/>
    </source>
</evidence>
<evidence type="ECO:0000256" key="6">
    <source>
        <dbReference type="ARBA" id="ARBA00023128"/>
    </source>
</evidence>
<reference evidence="10" key="1">
    <citation type="submission" date="2023-09" db="UniProtKB">
        <authorList>
            <consortium name="Ensembl"/>
        </authorList>
    </citation>
    <scope>IDENTIFICATION</scope>
</reference>
<keyword evidence="4" id="KW-1000">Mitochondrion outer membrane</keyword>
<evidence type="ECO:0000256" key="2">
    <source>
        <dbReference type="ARBA" id="ARBA00004294"/>
    </source>
</evidence>
<evidence type="ECO:0000259" key="9">
    <source>
        <dbReference type="Pfam" id="PF05644"/>
    </source>
</evidence>
<proteinExistence type="predicted"/>
<evidence type="ECO:0000256" key="3">
    <source>
        <dbReference type="ARBA" id="ARBA00022692"/>
    </source>
</evidence>
<dbReference type="Pfam" id="PF05644">
    <property type="entry name" value="Miff"/>
    <property type="match status" value="1"/>
</dbReference>
<dbReference type="GO" id="GO:0051562">
    <property type="term" value="P:negative regulation of mitochondrial calcium ion concentration"/>
    <property type="evidence" value="ECO:0007669"/>
    <property type="project" value="TreeGrafter"/>
</dbReference>
<dbReference type="GO" id="GO:0031625">
    <property type="term" value="F:ubiquitin protein ligase binding"/>
    <property type="evidence" value="ECO:0007669"/>
    <property type="project" value="TreeGrafter"/>
</dbReference>
<dbReference type="PANTHER" id="PTHR21128:SF0">
    <property type="entry name" value="FETAL AND ADULT TESTIS-EXPRESSED TRANSCRIPT PROTEIN"/>
    <property type="match status" value="1"/>
</dbReference>
<accession>A0A8C0ZNU7</accession>